<dbReference type="InterPro" id="IPR058647">
    <property type="entry name" value="BSH_CzcB-like"/>
</dbReference>
<evidence type="ECO:0000259" key="3">
    <source>
        <dbReference type="Pfam" id="PF25954"/>
    </source>
</evidence>
<dbReference type="Gene3D" id="2.40.30.170">
    <property type="match status" value="1"/>
</dbReference>
<evidence type="ECO:0000256" key="2">
    <source>
        <dbReference type="SAM" id="SignalP"/>
    </source>
</evidence>
<accession>A0A1I3ZIB9</accession>
<feature type="domain" description="CzcB-like barrel-sandwich hybrid" evidence="4">
    <location>
        <begin position="39"/>
        <end position="153"/>
    </location>
</feature>
<protein>
    <submittedName>
        <fullName evidence="5">RND family efflux transporter, MFP subunit</fullName>
    </submittedName>
</protein>
<evidence type="ECO:0000256" key="1">
    <source>
        <dbReference type="ARBA" id="ARBA00009477"/>
    </source>
</evidence>
<dbReference type="GO" id="GO:1990281">
    <property type="term" value="C:efflux pump complex"/>
    <property type="evidence" value="ECO:0007669"/>
    <property type="project" value="TreeGrafter"/>
</dbReference>
<dbReference type="Pfam" id="PF25973">
    <property type="entry name" value="BSH_CzcB"/>
    <property type="match status" value="1"/>
</dbReference>
<keyword evidence="6" id="KW-1185">Reference proteome</keyword>
<keyword evidence="2" id="KW-0732">Signal</keyword>
<evidence type="ECO:0000259" key="4">
    <source>
        <dbReference type="Pfam" id="PF25973"/>
    </source>
</evidence>
<feature type="signal peptide" evidence="2">
    <location>
        <begin position="1"/>
        <end position="19"/>
    </location>
</feature>
<dbReference type="STRING" id="52560.SAMN04488082_12421"/>
<feature type="domain" description="CusB-like beta-barrel" evidence="3">
    <location>
        <begin position="169"/>
        <end position="235"/>
    </location>
</feature>
<dbReference type="Gene3D" id="2.40.50.100">
    <property type="match status" value="1"/>
</dbReference>
<dbReference type="NCBIfam" id="TIGR01730">
    <property type="entry name" value="RND_mfp"/>
    <property type="match status" value="1"/>
</dbReference>
<reference evidence="6" key="1">
    <citation type="submission" date="2016-10" db="EMBL/GenBank/DDBJ databases">
        <authorList>
            <person name="Varghese N."/>
            <person name="Submissions S."/>
        </authorList>
    </citation>
    <scope>NUCLEOTIDE SEQUENCE [LARGE SCALE GENOMIC DNA]</scope>
    <source>
        <strain evidence="6">DSM 5918</strain>
    </source>
</reference>
<comment type="similarity">
    <text evidence="1">Belongs to the membrane fusion protein (MFP) (TC 8.A.1) family.</text>
</comment>
<dbReference type="GO" id="GO:0015562">
    <property type="term" value="F:efflux transmembrane transporter activity"/>
    <property type="evidence" value="ECO:0007669"/>
    <property type="project" value="TreeGrafter"/>
</dbReference>
<dbReference type="Gene3D" id="1.10.287.470">
    <property type="entry name" value="Helix hairpin bin"/>
    <property type="match status" value="1"/>
</dbReference>
<dbReference type="RefSeq" id="WP_092378948.1">
    <property type="nucleotide sequence ID" value="NZ_FORX01000024.1"/>
</dbReference>
<dbReference type="InterPro" id="IPR058792">
    <property type="entry name" value="Beta-barrel_RND_2"/>
</dbReference>
<dbReference type="EMBL" id="FORX01000024">
    <property type="protein sequence ID" value="SFK43316.1"/>
    <property type="molecule type" value="Genomic_DNA"/>
</dbReference>
<dbReference type="Proteomes" id="UP000198635">
    <property type="component" value="Unassembled WGS sequence"/>
</dbReference>
<evidence type="ECO:0000313" key="5">
    <source>
        <dbReference type="EMBL" id="SFK43316.1"/>
    </source>
</evidence>
<organism evidence="5 6">
    <name type="scientific">Desulfomicrobium apsheronum</name>
    <dbReference type="NCBI Taxonomy" id="52560"/>
    <lineage>
        <taxon>Bacteria</taxon>
        <taxon>Pseudomonadati</taxon>
        <taxon>Thermodesulfobacteriota</taxon>
        <taxon>Desulfovibrionia</taxon>
        <taxon>Desulfovibrionales</taxon>
        <taxon>Desulfomicrobiaceae</taxon>
        <taxon>Desulfomicrobium</taxon>
    </lineage>
</organism>
<feature type="chain" id="PRO_5011510151" evidence="2">
    <location>
        <begin position="20"/>
        <end position="237"/>
    </location>
</feature>
<proteinExistence type="inferred from homology"/>
<gene>
    <name evidence="5" type="ORF">SAMN04488082_12421</name>
</gene>
<dbReference type="PANTHER" id="PTHR30469">
    <property type="entry name" value="MULTIDRUG RESISTANCE PROTEIN MDTA"/>
    <property type="match status" value="1"/>
</dbReference>
<dbReference type="OrthoDB" id="9772050at2"/>
<dbReference type="SUPFAM" id="SSF111369">
    <property type="entry name" value="HlyD-like secretion proteins"/>
    <property type="match status" value="1"/>
</dbReference>
<sequence length="237" mass="25934">MKRVFFLALLCMLAATVRAGELPPFEGLIEPRETVNFGSQVPGILEKVMVERGEKVEVGQILARLKSGVEAAALRTAEAKVDFGQRKSQRNEELTKKKLISMHEKDEIETELQLARLMVAEAKAQLEMRVIRSTIKGVVVKRTGAPGGYVGEEPFLTVAQIDPLSVELVIPVQYIGSIKEGVTAKVLPDEPVGGEYSAKVVIVDKVIDAASGTFGVRLELSNPQFRLPAGMKCRVFF</sequence>
<evidence type="ECO:0000313" key="6">
    <source>
        <dbReference type="Proteomes" id="UP000198635"/>
    </source>
</evidence>
<dbReference type="Pfam" id="PF25954">
    <property type="entry name" value="Beta-barrel_RND_2"/>
    <property type="match status" value="1"/>
</dbReference>
<dbReference type="PANTHER" id="PTHR30469:SF15">
    <property type="entry name" value="HLYD FAMILY OF SECRETION PROTEINS"/>
    <property type="match status" value="1"/>
</dbReference>
<dbReference type="AlphaFoldDB" id="A0A1I3ZIB9"/>
<name>A0A1I3ZIB9_9BACT</name>
<dbReference type="InterPro" id="IPR006143">
    <property type="entry name" value="RND_pump_MFP"/>
</dbReference>